<evidence type="ECO:0000259" key="6">
    <source>
        <dbReference type="PROSITE" id="PS50850"/>
    </source>
</evidence>
<keyword evidence="4 5" id="KW-0472">Membrane</keyword>
<sequence length="268" mass="27956">MIPLAIAAFAYRHLPESVRYLTVAGKTEKATETVRRINPSIPAGSVPELPGTTTEKPSLLSLFADGRTTLILWAIFFMNQLVIYFVLSWMPSLFGQAGLSASTALIATSLFNLGGVVGGIVIGRLSDKRARPFGTIATAYVIGAVFIGITALTFEIVPVMLIAVFLIGVGVSGSQTGISAVAAATYPTTARATGVGWAYGIGRIGSILGPTLGGLFISIGLAPVAIFTLTIIPTLIAALAIMQLARVVADRTATRQTETNSDEVLEAT</sequence>
<evidence type="ECO:0000256" key="4">
    <source>
        <dbReference type="ARBA" id="ARBA00023136"/>
    </source>
</evidence>
<dbReference type="GO" id="GO:0046943">
    <property type="term" value="F:carboxylic acid transmembrane transporter activity"/>
    <property type="evidence" value="ECO:0007669"/>
    <property type="project" value="TreeGrafter"/>
</dbReference>
<dbReference type="InterPro" id="IPR020846">
    <property type="entry name" value="MFS_dom"/>
</dbReference>
<dbReference type="Gene3D" id="1.20.1250.20">
    <property type="entry name" value="MFS general substrate transporter like domains"/>
    <property type="match status" value="1"/>
</dbReference>
<protein>
    <submittedName>
        <fullName evidence="7">Aromatic acid/H+ symport family MFS transporter</fullName>
    </submittedName>
</protein>
<evidence type="ECO:0000256" key="1">
    <source>
        <dbReference type="ARBA" id="ARBA00004651"/>
    </source>
</evidence>
<dbReference type="PANTHER" id="PTHR23508:SF10">
    <property type="entry name" value="CARBOXYLIC ACID TRANSPORTER PROTEIN HOMOLOG"/>
    <property type="match status" value="1"/>
</dbReference>
<keyword evidence="3 5" id="KW-1133">Transmembrane helix</keyword>
<dbReference type="EMBL" id="JAAXOO010000001">
    <property type="protein sequence ID" value="NKY32257.1"/>
    <property type="molecule type" value="Genomic_DNA"/>
</dbReference>
<feature type="transmembrane region" description="Helical" evidence="5">
    <location>
        <begin position="99"/>
        <end position="121"/>
    </location>
</feature>
<evidence type="ECO:0000256" key="3">
    <source>
        <dbReference type="ARBA" id="ARBA00022989"/>
    </source>
</evidence>
<keyword evidence="2 5" id="KW-0812">Transmembrane</keyword>
<name>A0A846X9X3_9NOCA</name>
<feature type="domain" description="Major facilitator superfamily (MFS) profile" evidence="6">
    <location>
        <begin position="68"/>
        <end position="268"/>
    </location>
</feature>
<dbReference type="InterPro" id="IPR036259">
    <property type="entry name" value="MFS_trans_sf"/>
</dbReference>
<feature type="transmembrane region" description="Helical" evidence="5">
    <location>
        <begin position="196"/>
        <end position="219"/>
    </location>
</feature>
<evidence type="ECO:0000256" key="5">
    <source>
        <dbReference type="SAM" id="Phobius"/>
    </source>
</evidence>
<dbReference type="PROSITE" id="PS50850">
    <property type="entry name" value="MFS"/>
    <property type="match status" value="1"/>
</dbReference>
<feature type="transmembrane region" description="Helical" evidence="5">
    <location>
        <begin position="133"/>
        <end position="154"/>
    </location>
</feature>
<feature type="transmembrane region" description="Helical" evidence="5">
    <location>
        <begin position="160"/>
        <end position="184"/>
    </location>
</feature>
<comment type="subcellular location">
    <subcellularLocation>
        <location evidence="1">Cell membrane</location>
        <topology evidence="1">Multi-pass membrane protein</topology>
    </subcellularLocation>
</comment>
<dbReference type="RefSeq" id="WP_068036344.1">
    <property type="nucleotide sequence ID" value="NZ_JAAXOO010000001.1"/>
</dbReference>
<evidence type="ECO:0000313" key="8">
    <source>
        <dbReference type="Proteomes" id="UP000565715"/>
    </source>
</evidence>
<dbReference type="Proteomes" id="UP000565715">
    <property type="component" value="Unassembled WGS sequence"/>
</dbReference>
<dbReference type="Pfam" id="PF07690">
    <property type="entry name" value="MFS_1"/>
    <property type="match status" value="1"/>
</dbReference>
<dbReference type="PANTHER" id="PTHR23508">
    <property type="entry name" value="CARBOXYLIC ACID TRANSPORTER PROTEIN HOMOLOG"/>
    <property type="match status" value="1"/>
</dbReference>
<dbReference type="InterPro" id="IPR011701">
    <property type="entry name" value="MFS"/>
</dbReference>
<feature type="transmembrane region" description="Helical" evidence="5">
    <location>
        <begin position="70"/>
        <end position="87"/>
    </location>
</feature>
<evidence type="ECO:0000313" key="7">
    <source>
        <dbReference type="EMBL" id="NKY32257.1"/>
    </source>
</evidence>
<accession>A0A846X9X3</accession>
<organism evidence="7 8">
    <name type="scientific">Nocardia speluncae</name>
    <dbReference type="NCBI Taxonomy" id="419477"/>
    <lineage>
        <taxon>Bacteria</taxon>
        <taxon>Bacillati</taxon>
        <taxon>Actinomycetota</taxon>
        <taxon>Actinomycetes</taxon>
        <taxon>Mycobacteriales</taxon>
        <taxon>Nocardiaceae</taxon>
        <taxon>Nocardia</taxon>
    </lineage>
</organism>
<gene>
    <name evidence="7" type="ORF">HGA13_04105</name>
</gene>
<evidence type="ECO:0000256" key="2">
    <source>
        <dbReference type="ARBA" id="ARBA00022692"/>
    </source>
</evidence>
<comment type="caution">
    <text evidence="7">The sequence shown here is derived from an EMBL/GenBank/DDBJ whole genome shotgun (WGS) entry which is preliminary data.</text>
</comment>
<dbReference type="SUPFAM" id="SSF103473">
    <property type="entry name" value="MFS general substrate transporter"/>
    <property type="match status" value="1"/>
</dbReference>
<keyword evidence="8" id="KW-1185">Reference proteome</keyword>
<dbReference type="GO" id="GO:0005886">
    <property type="term" value="C:plasma membrane"/>
    <property type="evidence" value="ECO:0007669"/>
    <property type="project" value="UniProtKB-SubCell"/>
</dbReference>
<feature type="transmembrane region" description="Helical" evidence="5">
    <location>
        <begin position="225"/>
        <end position="245"/>
    </location>
</feature>
<proteinExistence type="predicted"/>
<reference evidence="7 8" key="1">
    <citation type="submission" date="2020-04" db="EMBL/GenBank/DDBJ databases">
        <title>MicrobeNet Type strains.</title>
        <authorList>
            <person name="Nicholson A.C."/>
        </authorList>
    </citation>
    <scope>NUCLEOTIDE SEQUENCE [LARGE SCALE GENOMIC DNA]</scope>
    <source>
        <strain evidence="7 8">DSM 45078</strain>
    </source>
</reference>
<dbReference type="AlphaFoldDB" id="A0A846X9X3"/>